<reference evidence="3" key="1">
    <citation type="journal article" date="2011" name="Nature">
        <title>Genome sequence and analysis of the tuber crop potato.</title>
        <authorList>
            <consortium name="The Potato Genome Sequencing Consortium"/>
        </authorList>
    </citation>
    <scope>NUCLEOTIDE SEQUENCE [LARGE SCALE GENOMIC DNA]</scope>
    <source>
        <strain evidence="3">cv. DM1-3 516 R44</strain>
    </source>
</reference>
<dbReference type="Gramene" id="PGSC0003DMT400094354">
    <property type="protein sequence ID" value="PGSC0003DMT400094354"/>
    <property type="gene ID" value="PGSC0003DMG400043925"/>
</dbReference>
<feature type="compositionally biased region" description="Polar residues" evidence="1">
    <location>
        <begin position="88"/>
        <end position="97"/>
    </location>
</feature>
<feature type="region of interest" description="Disordered" evidence="1">
    <location>
        <begin position="88"/>
        <end position="112"/>
    </location>
</feature>
<accession>M1DTY6</accession>
<evidence type="ECO:0000313" key="3">
    <source>
        <dbReference type="Proteomes" id="UP000011115"/>
    </source>
</evidence>
<proteinExistence type="predicted"/>
<reference evidence="2" key="2">
    <citation type="submission" date="2015-06" db="UniProtKB">
        <authorList>
            <consortium name="EnsemblPlants"/>
        </authorList>
    </citation>
    <scope>IDENTIFICATION</scope>
    <source>
        <strain evidence="2">DM1-3 516 R44</strain>
    </source>
</reference>
<dbReference type="PaxDb" id="4113-PGSC0003DMT400094354"/>
<dbReference type="InParanoid" id="M1DTY6"/>
<dbReference type="HOGENOM" id="CLU_2150362_0_0_1"/>
<evidence type="ECO:0000256" key="1">
    <source>
        <dbReference type="SAM" id="MobiDB-lite"/>
    </source>
</evidence>
<dbReference type="AlphaFoldDB" id="M1DTY6"/>
<dbReference type="EnsemblPlants" id="PGSC0003DMT400094354">
    <property type="protein sequence ID" value="PGSC0003DMT400094354"/>
    <property type="gene ID" value="PGSC0003DMG400043925"/>
</dbReference>
<evidence type="ECO:0000313" key="2">
    <source>
        <dbReference type="EnsemblPlants" id="PGSC0003DMT400094354"/>
    </source>
</evidence>
<sequence>MVCCLYRLKCRKVFETVYSGEQQVQSVNLRRGRRTQPICLFDSKISSSWNLSNSAKCLNYWCIANSIGDFDGDRHLDSQAYWKALSTTQSSRDNYTQSRKKNHAAPTDEATA</sequence>
<dbReference type="Proteomes" id="UP000011115">
    <property type="component" value="Unassembled WGS sequence"/>
</dbReference>
<name>M1DTY6_SOLTU</name>
<keyword evidence="3" id="KW-1185">Reference proteome</keyword>
<organism evidence="2 3">
    <name type="scientific">Solanum tuberosum</name>
    <name type="common">Potato</name>
    <dbReference type="NCBI Taxonomy" id="4113"/>
    <lineage>
        <taxon>Eukaryota</taxon>
        <taxon>Viridiplantae</taxon>
        <taxon>Streptophyta</taxon>
        <taxon>Embryophyta</taxon>
        <taxon>Tracheophyta</taxon>
        <taxon>Spermatophyta</taxon>
        <taxon>Magnoliopsida</taxon>
        <taxon>eudicotyledons</taxon>
        <taxon>Gunneridae</taxon>
        <taxon>Pentapetalae</taxon>
        <taxon>asterids</taxon>
        <taxon>lamiids</taxon>
        <taxon>Solanales</taxon>
        <taxon>Solanaceae</taxon>
        <taxon>Solanoideae</taxon>
        <taxon>Solaneae</taxon>
        <taxon>Solanum</taxon>
    </lineage>
</organism>
<protein>
    <submittedName>
        <fullName evidence="2">Uncharacterized protein</fullName>
    </submittedName>
</protein>